<sequence length="193" mass="22071">MGSPSSSMTEGDVECFSEYMELWIHRLRIEGLRLWLSGILRIQVGLVSMENLNHQLSSCGFALHRDLDKNYVFRVMYSGCFVQLEHGNYVIVLNLLKRVSRFGGRTQKFMMKCPAVLAPPNREYIQCDSDSIQVTREIPVDNWNNELDWSLALRGSLVVALEDSSLIQINVEMHKPNITVQGRRDTILSPVQV</sequence>
<dbReference type="Proteomes" id="UP000000437">
    <property type="component" value="Chromosome 23"/>
</dbReference>
<name>A0AC58ILV8_DANRE</name>
<dbReference type="RefSeq" id="XP_073795230.1">
    <property type="nucleotide sequence ID" value="XM_073939129.1"/>
</dbReference>
<evidence type="ECO:0000313" key="2">
    <source>
        <dbReference type="RefSeq" id="XP_073795230.1"/>
    </source>
</evidence>
<keyword evidence="1" id="KW-1185">Reference proteome</keyword>
<gene>
    <name evidence="2" type="primary">ciroz</name>
</gene>
<proteinExistence type="predicted"/>
<protein>
    <submittedName>
        <fullName evidence="2">Uncharacterized protein C1orf127 homolog isoform X2</fullName>
    </submittedName>
</protein>
<reference evidence="2" key="1">
    <citation type="submission" date="2025-08" db="UniProtKB">
        <authorList>
            <consortium name="RefSeq"/>
        </authorList>
    </citation>
    <scope>IDENTIFICATION</scope>
    <source>
        <strain evidence="2">Tuebingen</strain>
        <tissue evidence="2">Fibroblasts and whole tissue</tissue>
    </source>
</reference>
<organism evidence="1 2">
    <name type="scientific">Danio rerio</name>
    <name type="common">Zebrafish</name>
    <name type="synonym">Brachydanio rerio</name>
    <dbReference type="NCBI Taxonomy" id="7955"/>
    <lineage>
        <taxon>Eukaryota</taxon>
        <taxon>Metazoa</taxon>
        <taxon>Chordata</taxon>
        <taxon>Craniata</taxon>
        <taxon>Vertebrata</taxon>
        <taxon>Euteleostomi</taxon>
        <taxon>Actinopterygii</taxon>
        <taxon>Neopterygii</taxon>
        <taxon>Teleostei</taxon>
        <taxon>Ostariophysi</taxon>
        <taxon>Cypriniformes</taxon>
        <taxon>Danionidae</taxon>
        <taxon>Danioninae</taxon>
        <taxon>Danio</taxon>
    </lineage>
</organism>
<evidence type="ECO:0000313" key="1">
    <source>
        <dbReference type="Proteomes" id="UP000000437"/>
    </source>
</evidence>
<accession>A0AC58ILV8</accession>